<protein>
    <recommendedName>
        <fullName evidence="3">Cupin 2 conserved barrel domain-containing protein</fullName>
    </recommendedName>
</protein>
<evidence type="ECO:0008006" key="3">
    <source>
        <dbReference type="Google" id="ProtNLM"/>
    </source>
</evidence>
<dbReference type="OrthoDB" id="5840532at2759"/>
<dbReference type="VEuPathDB" id="FungiDB:A1O9_03999"/>
<dbReference type="EMBL" id="AMGV01000003">
    <property type="protein sequence ID" value="KEF59155.1"/>
    <property type="molecule type" value="Genomic_DNA"/>
</dbReference>
<dbReference type="AlphaFoldDB" id="A0A072PUE7"/>
<evidence type="ECO:0000313" key="1">
    <source>
        <dbReference type="EMBL" id="KEF59155.1"/>
    </source>
</evidence>
<accession>A0A072PUE7</accession>
<sequence>MTTSELPSPKRYITMNDKNGTSSFPSDISLIPPSRTLPDGLNITFCYGSERFPVDLNKNQDLESYQHLIDNPPGIVVQNGVVFRIIDFPPDYVSAMHRSISVNFNVVIEGQLELILDGGERRTLNRGDSAIQRAVSHSWRNPSTVAWARLAAVPIPAEPLQLAGVNVQASGVAGMTASS</sequence>
<dbReference type="Proteomes" id="UP000027920">
    <property type="component" value="Unassembled WGS sequence"/>
</dbReference>
<reference evidence="1 2" key="1">
    <citation type="submission" date="2013-03" db="EMBL/GenBank/DDBJ databases">
        <title>The Genome Sequence of Exophiala aquamarina CBS 119918.</title>
        <authorList>
            <consortium name="The Broad Institute Genomics Platform"/>
            <person name="Cuomo C."/>
            <person name="de Hoog S."/>
            <person name="Gorbushina A."/>
            <person name="Walker B."/>
            <person name="Young S.K."/>
            <person name="Zeng Q."/>
            <person name="Gargeya S."/>
            <person name="Fitzgerald M."/>
            <person name="Haas B."/>
            <person name="Abouelleil A."/>
            <person name="Allen A.W."/>
            <person name="Alvarado L."/>
            <person name="Arachchi H.M."/>
            <person name="Berlin A.M."/>
            <person name="Chapman S.B."/>
            <person name="Gainer-Dewar J."/>
            <person name="Goldberg J."/>
            <person name="Griggs A."/>
            <person name="Gujja S."/>
            <person name="Hansen M."/>
            <person name="Howarth C."/>
            <person name="Imamovic A."/>
            <person name="Ireland A."/>
            <person name="Larimer J."/>
            <person name="McCowan C."/>
            <person name="Murphy C."/>
            <person name="Pearson M."/>
            <person name="Poon T.W."/>
            <person name="Priest M."/>
            <person name="Roberts A."/>
            <person name="Saif S."/>
            <person name="Shea T."/>
            <person name="Sisk P."/>
            <person name="Sykes S."/>
            <person name="Wortman J."/>
            <person name="Nusbaum C."/>
            <person name="Birren B."/>
        </authorList>
    </citation>
    <scope>NUCLEOTIDE SEQUENCE [LARGE SCALE GENOMIC DNA]</scope>
    <source>
        <strain evidence="1 2">CBS 119918</strain>
    </source>
</reference>
<dbReference type="InterPro" id="IPR011051">
    <property type="entry name" value="RmlC_Cupin_sf"/>
</dbReference>
<dbReference type="CDD" id="cd02231">
    <property type="entry name" value="cupin_BLL6423-like"/>
    <property type="match status" value="1"/>
</dbReference>
<dbReference type="InterPro" id="IPR047142">
    <property type="entry name" value="OryJ/VirC-like"/>
</dbReference>
<dbReference type="GeneID" id="25278932"/>
<dbReference type="Gene3D" id="2.60.120.10">
    <property type="entry name" value="Jelly Rolls"/>
    <property type="match status" value="1"/>
</dbReference>
<proteinExistence type="predicted"/>
<dbReference type="RefSeq" id="XP_013261745.1">
    <property type="nucleotide sequence ID" value="XM_013406291.1"/>
</dbReference>
<dbReference type="HOGENOM" id="CLU_096188_0_1_1"/>
<gene>
    <name evidence="1" type="ORF">A1O9_03999</name>
</gene>
<dbReference type="PANTHER" id="PTHR36156">
    <property type="entry name" value="SLR2101 PROTEIN"/>
    <property type="match status" value="1"/>
</dbReference>
<organism evidence="1 2">
    <name type="scientific">Exophiala aquamarina CBS 119918</name>
    <dbReference type="NCBI Taxonomy" id="1182545"/>
    <lineage>
        <taxon>Eukaryota</taxon>
        <taxon>Fungi</taxon>
        <taxon>Dikarya</taxon>
        <taxon>Ascomycota</taxon>
        <taxon>Pezizomycotina</taxon>
        <taxon>Eurotiomycetes</taxon>
        <taxon>Chaetothyriomycetidae</taxon>
        <taxon>Chaetothyriales</taxon>
        <taxon>Herpotrichiellaceae</taxon>
        <taxon>Exophiala</taxon>
    </lineage>
</organism>
<name>A0A072PUE7_9EURO</name>
<comment type="caution">
    <text evidence="1">The sequence shown here is derived from an EMBL/GenBank/DDBJ whole genome shotgun (WGS) entry which is preliminary data.</text>
</comment>
<keyword evidence="2" id="KW-1185">Reference proteome</keyword>
<evidence type="ECO:0000313" key="2">
    <source>
        <dbReference type="Proteomes" id="UP000027920"/>
    </source>
</evidence>
<dbReference type="SUPFAM" id="SSF51182">
    <property type="entry name" value="RmlC-like cupins"/>
    <property type="match status" value="1"/>
</dbReference>
<dbReference type="PANTHER" id="PTHR36156:SF3">
    <property type="entry name" value="CUPIN 2 CONSERVED BARREL DOMAIN-CONTAINING PROTEIN"/>
    <property type="match status" value="1"/>
</dbReference>
<dbReference type="InterPro" id="IPR014710">
    <property type="entry name" value="RmlC-like_jellyroll"/>
</dbReference>